<protein>
    <submittedName>
        <fullName evidence="1">Uncharacterized protein</fullName>
    </submittedName>
</protein>
<dbReference type="Proteomes" id="UP000218334">
    <property type="component" value="Unassembled WGS sequence"/>
</dbReference>
<organism evidence="1 2">
    <name type="scientific">Armillaria solidipes</name>
    <dbReference type="NCBI Taxonomy" id="1076256"/>
    <lineage>
        <taxon>Eukaryota</taxon>
        <taxon>Fungi</taxon>
        <taxon>Dikarya</taxon>
        <taxon>Basidiomycota</taxon>
        <taxon>Agaricomycotina</taxon>
        <taxon>Agaricomycetes</taxon>
        <taxon>Agaricomycetidae</taxon>
        <taxon>Agaricales</taxon>
        <taxon>Marasmiineae</taxon>
        <taxon>Physalacriaceae</taxon>
        <taxon>Armillaria</taxon>
    </lineage>
</organism>
<evidence type="ECO:0000313" key="1">
    <source>
        <dbReference type="EMBL" id="PBK67902.1"/>
    </source>
</evidence>
<dbReference type="AlphaFoldDB" id="A0A2H3BLN6"/>
<proteinExistence type="predicted"/>
<evidence type="ECO:0000313" key="2">
    <source>
        <dbReference type="Proteomes" id="UP000218334"/>
    </source>
</evidence>
<dbReference type="EMBL" id="KZ293434">
    <property type="protein sequence ID" value="PBK67902.1"/>
    <property type="molecule type" value="Genomic_DNA"/>
</dbReference>
<accession>A0A2H3BLN6</accession>
<name>A0A2H3BLN6_9AGAR</name>
<sequence>MLASLRPSPVGFSLEPYRFMRHSGEGIVSLQCWTMINRISCGKDRALSRSGIVILGALGAARIPTVTCMFGHPFRSSPVVRSLPCTITSICLANLAIRPSGRPSEIRRDVRMYPPLHLCETQHFEGLQLALG</sequence>
<reference evidence="2" key="1">
    <citation type="journal article" date="2017" name="Nat. Ecol. Evol.">
        <title>Genome expansion and lineage-specific genetic innovations in the forest pathogenic fungi Armillaria.</title>
        <authorList>
            <person name="Sipos G."/>
            <person name="Prasanna A.N."/>
            <person name="Walter M.C."/>
            <person name="O'Connor E."/>
            <person name="Balint B."/>
            <person name="Krizsan K."/>
            <person name="Kiss B."/>
            <person name="Hess J."/>
            <person name="Varga T."/>
            <person name="Slot J."/>
            <person name="Riley R."/>
            <person name="Boka B."/>
            <person name="Rigling D."/>
            <person name="Barry K."/>
            <person name="Lee J."/>
            <person name="Mihaltcheva S."/>
            <person name="LaButti K."/>
            <person name="Lipzen A."/>
            <person name="Waldron R."/>
            <person name="Moloney N.M."/>
            <person name="Sperisen C."/>
            <person name="Kredics L."/>
            <person name="Vagvoelgyi C."/>
            <person name="Patrignani A."/>
            <person name="Fitzpatrick D."/>
            <person name="Nagy I."/>
            <person name="Doyle S."/>
            <person name="Anderson J.B."/>
            <person name="Grigoriev I.V."/>
            <person name="Gueldener U."/>
            <person name="Muensterkoetter M."/>
            <person name="Nagy L.G."/>
        </authorList>
    </citation>
    <scope>NUCLEOTIDE SEQUENCE [LARGE SCALE GENOMIC DNA]</scope>
    <source>
        <strain evidence="2">28-4</strain>
    </source>
</reference>
<keyword evidence="2" id="KW-1185">Reference proteome</keyword>
<gene>
    <name evidence="1" type="ORF">ARMSODRAFT_290575</name>
</gene>